<keyword evidence="2" id="KW-0560">Oxidoreductase</keyword>
<dbReference type="SUPFAM" id="SSF54909">
    <property type="entry name" value="Dimeric alpha+beta barrel"/>
    <property type="match status" value="1"/>
</dbReference>
<proteinExistence type="predicted"/>
<dbReference type="Gene3D" id="3.30.70.100">
    <property type="match status" value="1"/>
</dbReference>
<reference evidence="2" key="1">
    <citation type="submission" date="2023-01" db="EMBL/GenBank/DDBJ databases">
        <title>Sulfurovum sp. zt1-1 genome assembly.</title>
        <authorList>
            <person name="Wang J."/>
        </authorList>
    </citation>
    <scope>NUCLEOTIDE SEQUENCE</scope>
    <source>
        <strain evidence="2">Zt1-1</strain>
    </source>
</reference>
<protein>
    <submittedName>
        <fullName evidence="2">Antibiotic biosynthesis monooxygenase</fullName>
    </submittedName>
</protein>
<evidence type="ECO:0000313" key="2">
    <source>
        <dbReference type="EMBL" id="MDM5271764.1"/>
    </source>
</evidence>
<dbReference type="InterPro" id="IPR007138">
    <property type="entry name" value="ABM_dom"/>
</dbReference>
<evidence type="ECO:0000259" key="1">
    <source>
        <dbReference type="PROSITE" id="PS51725"/>
    </source>
</evidence>
<gene>
    <name evidence="2" type="ORF">PGH07_06215</name>
</gene>
<dbReference type="EMBL" id="JAQIBD010000002">
    <property type="protein sequence ID" value="MDM5271764.1"/>
    <property type="molecule type" value="Genomic_DNA"/>
</dbReference>
<accession>A0ABT7QZ18</accession>
<dbReference type="Pfam" id="PF03992">
    <property type="entry name" value="ABM"/>
    <property type="match status" value="1"/>
</dbReference>
<evidence type="ECO:0000313" key="3">
    <source>
        <dbReference type="Proteomes" id="UP001169069"/>
    </source>
</evidence>
<organism evidence="2 3">
    <name type="scientific">Sulfurovum zhangzhouensis</name>
    <dbReference type="NCBI Taxonomy" id="3019067"/>
    <lineage>
        <taxon>Bacteria</taxon>
        <taxon>Pseudomonadati</taxon>
        <taxon>Campylobacterota</taxon>
        <taxon>Epsilonproteobacteria</taxon>
        <taxon>Campylobacterales</taxon>
        <taxon>Sulfurovaceae</taxon>
        <taxon>Sulfurovum</taxon>
    </lineage>
</organism>
<name>A0ABT7QZ18_9BACT</name>
<dbReference type="GO" id="GO:0004497">
    <property type="term" value="F:monooxygenase activity"/>
    <property type="evidence" value="ECO:0007669"/>
    <property type="project" value="UniProtKB-KW"/>
</dbReference>
<feature type="domain" description="ABM" evidence="1">
    <location>
        <begin position="5"/>
        <end position="101"/>
    </location>
</feature>
<dbReference type="InterPro" id="IPR011008">
    <property type="entry name" value="Dimeric_a/b-barrel"/>
</dbReference>
<dbReference type="RefSeq" id="WP_289413491.1">
    <property type="nucleotide sequence ID" value="NZ_JAQIBD010000002.1"/>
</dbReference>
<keyword evidence="2" id="KW-0503">Monooxygenase</keyword>
<dbReference type="PROSITE" id="PS51725">
    <property type="entry name" value="ABM"/>
    <property type="match status" value="1"/>
</dbReference>
<dbReference type="Proteomes" id="UP001169069">
    <property type="component" value="Unassembled WGS sequence"/>
</dbReference>
<comment type="caution">
    <text evidence="2">The sequence shown here is derived from an EMBL/GenBank/DDBJ whole genome shotgun (WGS) entry which is preliminary data.</text>
</comment>
<sequence length="106" mass="12089">MSKILYCIAQFTPKEGKFDALFETLKALEPDTLREEGCLSYRVTKKIDNSFAPGESMPIVFNESWASVEAFETHCQRKEIVEFFERECLAEDGLVAAYNVTAYSDE</sequence>
<keyword evidence="3" id="KW-1185">Reference proteome</keyword>